<proteinExistence type="predicted"/>
<dbReference type="Proteomes" id="UP000198542">
    <property type="component" value="Unassembled WGS sequence"/>
</dbReference>
<evidence type="ECO:0000313" key="2">
    <source>
        <dbReference type="Proteomes" id="UP000198542"/>
    </source>
</evidence>
<evidence type="ECO:0000313" key="1">
    <source>
        <dbReference type="EMBL" id="SEC31998.1"/>
    </source>
</evidence>
<organism evidence="1 2">
    <name type="scientific">Pseudomonas jessenii</name>
    <dbReference type="NCBI Taxonomy" id="77298"/>
    <lineage>
        <taxon>Bacteria</taxon>
        <taxon>Pseudomonadati</taxon>
        <taxon>Pseudomonadota</taxon>
        <taxon>Gammaproteobacteria</taxon>
        <taxon>Pseudomonadales</taxon>
        <taxon>Pseudomonadaceae</taxon>
        <taxon>Pseudomonas</taxon>
    </lineage>
</organism>
<dbReference type="EMBL" id="FNTC01000002">
    <property type="protein sequence ID" value="SEC31998.1"/>
    <property type="molecule type" value="Genomic_DNA"/>
</dbReference>
<sequence>MCGAQEIKEPARMAGFFSNEKRPFHFSAKALIVMGESDPMRVTGGSGGPDGEKPIILSARERVARLISRLPLIGKAQNKL</sequence>
<name>A0A1H4RJK4_PSEJE</name>
<gene>
    <name evidence="1" type="ORF">SAMN04490187_3936</name>
</gene>
<accession>A0A1H4RJK4</accession>
<reference evidence="2" key="1">
    <citation type="submission" date="2016-10" db="EMBL/GenBank/DDBJ databases">
        <authorList>
            <person name="Varghese N."/>
            <person name="Submissions S."/>
        </authorList>
    </citation>
    <scope>NUCLEOTIDE SEQUENCE [LARGE SCALE GENOMIC DNA]</scope>
    <source>
        <strain evidence="2">BS3660</strain>
    </source>
</reference>
<protein>
    <submittedName>
        <fullName evidence="1">Uncharacterized protein</fullName>
    </submittedName>
</protein>
<dbReference type="AlphaFoldDB" id="A0A1H4RJK4"/>
<keyword evidence="2" id="KW-1185">Reference proteome</keyword>